<dbReference type="Pfam" id="PF12833">
    <property type="entry name" value="HTH_18"/>
    <property type="match status" value="1"/>
</dbReference>
<dbReference type="CDD" id="cd06986">
    <property type="entry name" value="cupin_MmsR-like_N"/>
    <property type="match status" value="1"/>
</dbReference>
<dbReference type="Gene3D" id="1.10.10.60">
    <property type="entry name" value="Homeodomain-like"/>
    <property type="match status" value="2"/>
</dbReference>
<dbReference type="PRINTS" id="PR00032">
    <property type="entry name" value="HTHARAC"/>
</dbReference>
<dbReference type="PROSITE" id="PS00041">
    <property type="entry name" value="HTH_ARAC_FAMILY_1"/>
    <property type="match status" value="1"/>
</dbReference>
<dbReference type="PANTHER" id="PTHR43280">
    <property type="entry name" value="ARAC-FAMILY TRANSCRIPTIONAL REGULATOR"/>
    <property type="match status" value="1"/>
</dbReference>
<evidence type="ECO:0000313" key="6">
    <source>
        <dbReference type="Proteomes" id="UP000632659"/>
    </source>
</evidence>
<keyword evidence="2" id="KW-0238">DNA-binding</keyword>
<dbReference type="RefSeq" id="WP_187536469.1">
    <property type="nucleotide sequence ID" value="NZ_JACRTL010000003.1"/>
</dbReference>
<dbReference type="Proteomes" id="UP000632659">
    <property type="component" value="Unassembled WGS sequence"/>
</dbReference>
<sequence>MEPFKFSYKTEKEDAIMVNIHRSGYQKCSAGYQMGPLSRSVYLIHHVVSGKGYYVAGGQTFALQEGDTFLIYPNTVVSYFADQEDPWEYYWVGFLGADVKNLLSKTDFTPQNPVIRTNHSEELKELLLQIYESSGGEYYRHIRMAGYLYLFLSKLVEYSESHEEAVDLSLEYAKKAVDFISEHYSNPISVFDIAADLGVSRSHLYRIFMKNFSISPQVYLEQFRIRQSRLLLEQTALSISEIASSAGYDDPLHFSKVFKKLYGVSPRGYQKAYRETQQQKKG</sequence>
<dbReference type="InterPro" id="IPR003313">
    <property type="entry name" value="AraC-bd"/>
</dbReference>
<feature type="domain" description="HTH araC/xylS-type" evidence="4">
    <location>
        <begin position="174"/>
        <end position="272"/>
    </location>
</feature>
<evidence type="ECO:0000259" key="4">
    <source>
        <dbReference type="PROSITE" id="PS01124"/>
    </source>
</evidence>
<dbReference type="Gene3D" id="2.60.120.280">
    <property type="entry name" value="Regulatory protein AraC"/>
    <property type="match status" value="1"/>
</dbReference>
<dbReference type="SMART" id="SM00342">
    <property type="entry name" value="HTH_ARAC"/>
    <property type="match status" value="1"/>
</dbReference>
<evidence type="ECO:0000256" key="1">
    <source>
        <dbReference type="ARBA" id="ARBA00023015"/>
    </source>
</evidence>
<gene>
    <name evidence="5" type="ORF">H8702_06955</name>
</gene>
<dbReference type="InterPro" id="IPR009057">
    <property type="entry name" value="Homeodomain-like_sf"/>
</dbReference>
<keyword evidence="6" id="KW-1185">Reference proteome</keyword>
<name>A0A8J6PEU3_9FIRM</name>
<reference evidence="5" key="1">
    <citation type="submission" date="2020-08" db="EMBL/GenBank/DDBJ databases">
        <title>Genome public.</title>
        <authorList>
            <person name="Liu C."/>
            <person name="Sun Q."/>
        </authorList>
    </citation>
    <scope>NUCLEOTIDE SEQUENCE</scope>
    <source>
        <strain evidence="5">NSJ-15</strain>
    </source>
</reference>
<comment type="caution">
    <text evidence="5">The sequence shown here is derived from an EMBL/GenBank/DDBJ whole genome shotgun (WGS) entry which is preliminary data.</text>
</comment>
<dbReference type="PROSITE" id="PS01124">
    <property type="entry name" value="HTH_ARAC_FAMILY_2"/>
    <property type="match status" value="1"/>
</dbReference>
<protein>
    <submittedName>
        <fullName evidence="5">AraC family transcriptional regulator</fullName>
    </submittedName>
</protein>
<dbReference type="InterPro" id="IPR018062">
    <property type="entry name" value="HTH_AraC-typ_CS"/>
</dbReference>
<dbReference type="InterPro" id="IPR020449">
    <property type="entry name" value="Tscrpt_reg_AraC-type_HTH"/>
</dbReference>
<proteinExistence type="predicted"/>
<keyword evidence="3" id="KW-0804">Transcription</keyword>
<dbReference type="PANTHER" id="PTHR43280:SF2">
    <property type="entry name" value="HTH-TYPE TRANSCRIPTIONAL REGULATOR EXSA"/>
    <property type="match status" value="1"/>
</dbReference>
<organism evidence="5 6">
    <name type="scientific">Massiliimalia timonensis</name>
    <dbReference type="NCBI Taxonomy" id="1987501"/>
    <lineage>
        <taxon>Bacteria</taxon>
        <taxon>Bacillati</taxon>
        <taxon>Bacillota</taxon>
        <taxon>Clostridia</taxon>
        <taxon>Eubacteriales</taxon>
        <taxon>Oscillospiraceae</taxon>
        <taxon>Massiliimalia</taxon>
    </lineage>
</organism>
<evidence type="ECO:0000256" key="2">
    <source>
        <dbReference type="ARBA" id="ARBA00023125"/>
    </source>
</evidence>
<dbReference type="SUPFAM" id="SSF51215">
    <property type="entry name" value="Regulatory protein AraC"/>
    <property type="match status" value="1"/>
</dbReference>
<accession>A0A8J6PEU3</accession>
<evidence type="ECO:0000256" key="3">
    <source>
        <dbReference type="ARBA" id="ARBA00023163"/>
    </source>
</evidence>
<dbReference type="InterPro" id="IPR018060">
    <property type="entry name" value="HTH_AraC"/>
</dbReference>
<dbReference type="GO" id="GO:0003700">
    <property type="term" value="F:DNA-binding transcription factor activity"/>
    <property type="evidence" value="ECO:0007669"/>
    <property type="project" value="InterPro"/>
</dbReference>
<keyword evidence="1" id="KW-0805">Transcription regulation</keyword>
<evidence type="ECO:0000313" key="5">
    <source>
        <dbReference type="EMBL" id="MBC8610861.1"/>
    </source>
</evidence>
<dbReference type="Pfam" id="PF02311">
    <property type="entry name" value="AraC_binding"/>
    <property type="match status" value="1"/>
</dbReference>
<dbReference type="SUPFAM" id="SSF46689">
    <property type="entry name" value="Homeodomain-like"/>
    <property type="match status" value="2"/>
</dbReference>
<dbReference type="InterPro" id="IPR037923">
    <property type="entry name" value="HTH-like"/>
</dbReference>
<dbReference type="GO" id="GO:0043565">
    <property type="term" value="F:sequence-specific DNA binding"/>
    <property type="evidence" value="ECO:0007669"/>
    <property type="project" value="InterPro"/>
</dbReference>
<dbReference type="EMBL" id="JACRTL010000003">
    <property type="protein sequence ID" value="MBC8610861.1"/>
    <property type="molecule type" value="Genomic_DNA"/>
</dbReference>
<dbReference type="AlphaFoldDB" id="A0A8J6PEU3"/>